<dbReference type="EMBL" id="REGN01001208">
    <property type="protein sequence ID" value="RNA36276.1"/>
    <property type="molecule type" value="Genomic_DNA"/>
</dbReference>
<organism evidence="1 2">
    <name type="scientific">Brachionus plicatilis</name>
    <name type="common">Marine rotifer</name>
    <name type="synonym">Brachionus muelleri</name>
    <dbReference type="NCBI Taxonomy" id="10195"/>
    <lineage>
        <taxon>Eukaryota</taxon>
        <taxon>Metazoa</taxon>
        <taxon>Spiralia</taxon>
        <taxon>Gnathifera</taxon>
        <taxon>Rotifera</taxon>
        <taxon>Eurotatoria</taxon>
        <taxon>Monogononta</taxon>
        <taxon>Pseudotrocha</taxon>
        <taxon>Ploima</taxon>
        <taxon>Brachionidae</taxon>
        <taxon>Brachionus</taxon>
    </lineage>
</organism>
<dbReference type="AlphaFoldDB" id="A0A3M7SKJ2"/>
<reference evidence="1 2" key="1">
    <citation type="journal article" date="2018" name="Sci. Rep.">
        <title>Genomic signatures of local adaptation to the degree of environmental predictability in rotifers.</title>
        <authorList>
            <person name="Franch-Gras L."/>
            <person name="Hahn C."/>
            <person name="Garcia-Roger E.M."/>
            <person name="Carmona M.J."/>
            <person name="Serra M."/>
            <person name="Gomez A."/>
        </authorList>
    </citation>
    <scope>NUCLEOTIDE SEQUENCE [LARGE SCALE GENOMIC DNA]</scope>
    <source>
        <strain evidence="1">HYR1</strain>
    </source>
</reference>
<evidence type="ECO:0000313" key="2">
    <source>
        <dbReference type="Proteomes" id="UP000276133"/>
    </source>
</evidence>
<keyword evidence="2" id="KW-1185">Reference proteome</keyword>
<name>A0A3M7SKJ2_BRAPC</name>
<evidence type="ECO:0000313" key="1">
    <source>
        <dbReference type="EMBL" id="RNA36276.1"/>
    </source>
</evidence>
<dbReference type="Proteomes" id="UP000276133">
    <property type="component" value="Unassembled WGS sequence"/>
</dbReference>
<comment type="caution">
    <text evidence="1">The sequence shown here is derived from an EMBL/GenBank/DDBJ whole genome shotgun (WGS) entry which is preliminary data.</text>
</comment>
<protein>
    <submittedName>
        <fullName evidence="1">Uncharacterized protein</fullName>
    </submittedName>
</protein>
<gene>
    <name evidence="1" type="ORF">BpHYR1_022155</name>
</gene>
<sequence>MEIASTTLFGNRFEMNQIYRIIYTLLCILNLYQKKSNLKSLCKQLMKDYSQNKTYLLKIFS</sequence>
<proteinExistence type="predicted"/>
<accession>A0A3M7SKJ2</accession>